<feature type="transmembrane region" description="Helical" evidence="1">
    <location>
        <begin position="310"/>
        <end position="330"/>
    </location>
</feature>
<keyword evidence="1" id="KW-1133">Transmembrane helix</keyword>
<dbReference type="Proteomes" id="UP001642464">
    <property type="component" value="Unassembled WGS sequence"/>
</dbReference>
<evidence type="ECO:0000313" key="3">
    <source>
        <dbReference type="Proteomes" id="UP001642464"/>
    </source>
</evidence>
<evidence type="ECO:0000256" key="1">
    <source>
        <dbReference type="SAM" id="Phobius"/>
    </source>
</evidence>
<protein>
    <submittedName>
        <fullName evidence="2">Peptide deformylase</fullName>
    </submittedName>
</protein>
<feature type="transmembrane region" description="Helical" evidence="1">
    <location>
        <begin position="146"/>
        <end position="165"/>
    </location>
</feature>
<sequence>MRPINVPQVFDLPPSLSGPGRSCYAVTRALTRALAYTIVTTYPFALLVSKLSRIDEATFVPCSQRACTFMKIFGSGMVPSTVNAFNLKHAFDVVVNGNLSQSELSEDFLSPLCPTYSAEHMRHQCDSRWARDRIINPLDKSWCRVIYVWFITLWSVFKVLHDWLLLGGAHEYTTLRIGCASVFFQLMAVSTAFLWSMGAVEVFVAELVPGKCACYYVLPELEAILAIGTPFLLFVNAVKKLEMVHRAPLVGDYLYYQQYEVPFRLALKSGAVDYSTCLVGTACGYHHEEWEERLAISELRCLHTVHSMMCYVLFLGVVSAFVGLAIGPVTARAIELLTQLIGNGMLPLDLLVAVLAIAVWFFPTYLILRLIEALPVNFHDCQTRPELWEYQCPKFNLLIRVAFIVFLAICLFWASLILTSPLAEVLTQRHVTFNSRVALRIAVAGIIYFGFGVQMFVWIVYLIPTHRALFVKARKPYRPSSYIEIGENHPEFNLEKEVQLARVFLKENRNPENLEMVEGWQERWREILDPESEHDDSDEAREALLICSS</sequence>
<keyword evidence="1" id="KW-0472">Membrane</keyword>
<keyword evidence="3" id="KW-1185">Reference proteome</keyword>
<organism evidence="2 3">
    <name type="scientific">Durusdinium trenchii</name>
    <dbReference type="NCBI Taxonomy" id="1381693"/>
    <lineage>
        <taxon>Eukaryota</taxon>
        <taxon>Sar</taxon>
        <taxon>Alveolata</taxon>
        <taxon>Dinophyceae</taxon>
        <taxon>Suessiales</taxon>
        <taxon>Symbiodiniaceae</taxon>
        <taxon>Durusdinium</taxon>
    </lineage>
</organism>
<feature type="transmembrane region" description="Helical" evidence="1">
    <location>
        <begin position="350"/>
        <end position="368"/>
    </location>
</feature>
<proteinExistence type="predicted"/>
<feature type="transmembrane region" description="Helical" evidence="1">
    <location>
        <begin position="177"/>
        <end position="195"/>
    </location>
</feature>
<gene>
    <name evidence="2" type="ORF">SCF082_LOCUS21389</name>
</gene>
<feature type="transmembrane region" description="Helical" evidence="1">
    <location>
        <begin position="215"/>
        <end position="238"/>
    </location>
</feature>
<evidence type="ECO:0000313" key="2">
    <source>
        <dbReference type="EMBL" id="CAK9035661.1"/>
    </source>
</evidence>
<feature type="transmembrane region" description="Helical" evidence="1">
    <location>
        <begin position="397"/>
        <end position="418"/>
    </location>
</feature>
<comment type="caution">
    <text evidence="2">The sequence shown here is derived from an EMBL/GenBank/DDBJ whole genome shotgun (WGS) entry which is preliminary data.</text>
</comment>
<dbReference type="EMBL" id="CAXAMM010015158">
    <property type="protein sequence ID" value="CAK9035661.1"/>
    <property type="molecule type" value="Genomic_DNA"/>
</dbReference>
<accession>A0ABP0LA68</accession>
<name>A0ABP0LA68_9DINO</name>
<feature type="transmembrane region" description="Helical" evidence="1">
    <location>
        <begin position="438"/>
        <end position="463"/>
    </location>
</feature>
<reference evidence="2 3" key="1">
    <citation type="submission" date="2024-02" db="EMBL/GenBank/DDBJ databases">
        <authorList>
            <person name="Chen Y."/>
            <person name="Shah S."/>
            <person name="Dougan E. K."/>
            <person name="Thang M."/>
            <person name="Chan C."/>
        </authorList>
    </citation>
    <scope>NUCLEOTIDE SEQUENCE [LARGE SCALE GENOMIC DNA]</scope>
</reference>
<keyword evidence="1" id="KW-0812">Transmembrane</keyword>